<protein>
    <submittedName>
        <fullName evidence="1">Uncharacterized protein</fullName>
    </submittedName>
</protein>
<gene>
    <name evidence="1" type="ORF">KSP40_PGU000408</name>
</gene>
<reference evidence="1 2" key="1">
    <citation type="journal article" date="2022" name="Nat. Plants">
        <title>Genomes of leafy and leafless Platanthera orchids illuminate the evolution of mycoheterotrophy.</title>
        <authorList>
            <person name="Li M.H."/>
            <person name="Liu K.W."/>
            <person name="Li Z."/>
            <person name="Lu H.C."/>
            <person name="Ye Q.L."/>
            <person name="Zhang D."/>
            <person name="Wang J.Y."/>
            <person name="Li Y.F."/>
            <person name="Zhong Z.M."/>
            <person name="Liu X."/>
            <person name="Yu X."/>
            <person name="Liu D.K."/>
            <person name="Tu X.D."/>
            <person name="Liu B."/>
            <person name="Hao Y."/>
            <person name="Liao X.Y."/>
            <person name="Jiang Y.T."/>
            <person name="Sun W.H."/>
            <person name="Chen J."/>
            <person name="Chen Y.Q."/>
            <person name="Ai Y."/>
            <person name="Zhai J.W."/>
            <person name="Wu S.S."/>
            <person name="Zhou Z."/>
            <person name="Hsiao Y.Y."/>
            <person name="Wu W.L."/>
            <person name="Chen Y.Y."/>
            <person name="Lin Y.F."/>
            <person name="Hsu J.L."/>
            <person name="Li C.Y."/>
            <person name="Wang Z.W."/>
            <person name="Zhao X."/>
            <person name="Zhong W.Y."/>
            <person name="Ma X.K."/>
            <person name="Ma L."/>
            <person name="Huang J."/>
            <person name="Chen G.Z."/>
            <person name="Huang M.Z."/>
            <person name="Huang L."/>
            <person name="Peng D.H."/>
            <person name="Luo Y.B."/>
            <person name="Zou S.Q."/>
            <person name="Chen S.P."/>
            <person name="Lan S."/>
            <person name="Tsai W.C."/>
            <person name="Van de Peer Y."/>
            <person name="Liu Z.J."/>
        </authorList>
    </citation>
    <scope>NUCLEOTIDE SEQUENCE [LARGE SCALE GENOMIC DNA]</scope>
    <source>
        <strain evidence="1">Lor288</strain>
    </source>
</reference>
<keyword evidence="2" id="KW-1185">Reference proteome</keyword>
<proteinExistence type="predicted"/>
<name>A0ABR2LNG4_9ASPA</name>
<accession>A0ABR2LNG4</accession>
<organism evidence="1 2">
    <name type="scientific">Platanthera guangdongensis</name>
    <dbReference type="NCBI Taxonomy" id="2320717"/>
    <lineage>
        <taxon>Eukaryota</taxon>
        <taxon>Viridiplantae</taxon>
        <taxon>Streptophyta</taxon>
        <taxon>Embryophyta</taxon>
        <taxon>Tracheophyta</taxon>
        <taxon>Spermatophyta</taxon>
        <taxon>Magnoliopsida</taxon>
        <taxon>Liliopsida</taxon>
        <taxon>Asparagales</taxon>
        <taxon>Orchidaceae</taxon>
        <taxon>Orchidoideae</taxon>
        <taxon>Orchideae</taxon>
        <taxon>Orchidinae</taxon>
        <taxon>Platanthera</taxon>
    </lineage>
</organism>
<evidence type="ECO:0000313" key="1">
    <source>
        <dbReference type="EMBL" id="KAK8945649.1"/>
    </source>
</evidence>
<dbReference type="Proteomes" id="UP001412067">
    <property type="component" value="Unassembled WGS sequence"/>
</dbReference>
<comment type="caution">
    <text evidence="1">The sequence shown here is derived from an EMBL/GenBank/DDBJ whole genome shotgun (WGS) entry which is preliminary data.</text>
</comment>
<sequence length="54" mass="6275">MCYFNVMILGPSQSPYEDDNLILVVGFLLFLLSDSFEVWEDGRKLPDFGESWLQ</sequence>
<evidence type="ECO:0000313" key="2">
    <source>
        <dbReference type="Proteomes" id="UP001412067"/>
    </source>
</evidence>
<dbReference type="EMBL" id="JBBWWR010000017">
    <property type="protein sequence ID" value="KAK8945649.1"/>
    <property type="molecule type" value="Genomic_DNA"/>
</dbReference>